<evidence type="ECO:0000259" key="2">
    <source>
        <dbReference type="Pfam" id="PF04282"/>
    </source>
</evidence>
<reference evidence="4" key="1">
    <citation type="submission" date="2016-10" db="EMBL/GenBank/DDBJ databases">
        <authorList>
            <person name="Varghese N."/>
            <person name="Submissions S."/>
        </authorList>
    </citation>
    <scope>NUCLEOTIDE SEQUENCE [LARGE SCALE GENOMIC DNA]</scope>
    <source>
        <strain evidence="4">DSM 23256</strain>
    </source>
</reference>
<evidence type="ECO:0000313" key="4">
    <source>
        <dbReference type="Proteomes" id="UP000243333"/>
    </source>
</evidence>
<accession>A0A1G7NWN7</accession>
<evidence type="ECO:0000259" key="1">
    <source>
        <dbReference type="Pfam" id="PF01814"/>
    </source>
</evidence>
<keyword evidence="4" id="KW-1185">Reference proteome</keyword>
<dbReference type="Pfam" id="PF04282">
    <property type="entry name" value="DUF438"/>
    <property type="match status" value="1"/>
</dbReference>
<feature type="domain" description="DUF438" evidence="2">
    <location>
        <begin position="15"/>
        <end position="80"/>
    </location>
</feature>
<dbReference type="PANTHER" id="PTHR39966:SF3">
    <property type="entry name" value="DUF438 DOMAIN-CONTAINING PROTEIN"/>
    <property type="match status" value="1"/>
</dbReference>
<dbReference type="PANTHER" id="PTHR39966">
    <property type="entry name" value="BLL2471 PROTEIN-RELATED"/>
    <property type="match status" value="1"/>
</dbReference>
<dbReference type="SUPFAM" id="SSF55785">
    <property type="entry name" value="PYP-like sensor domain (PAS domain)"/>
    <property type="match status" value="1"/>
</dbReference>
<dbReference type="Pfam" id="PF13596">
    <property type="entry name" value="PAS_10"/>
    <property type="match status" value="1"/>
</dbReference>
<dbReference type="EMBL" id="FNBU01000029">
    <property type="protein sequence ID" value="SDF78442.1"/>
    <property type="molecule type" value="Genomic_DNA"/>
</dbReference>
<evidence type="ECO:0008006" key="5">
    <source>
        <dbReference type="Google" id="ProtNLM"/>
    </source>
</evidence>
<protein>
    <recommendedName>
        <fullName evidence="5">PAC domain-containing protein</fullName>
    </recommendedName>
</protein>
<dbReference type="GO" id="GO:0005886">
    <property type="term" value="C:plasma membrane"/>
    <property type="evidence" value="ECO:0007669"/>
    <property type="project" value="TreeGrafter"/>
</dbReference>
<evidence type="ECO:0000313" key="3">
    <source>
        <dbReference type="EMBL" id="SDF78442.1"/>
    </source>
</evidence>
<proteinExistence type="predicted"/>
<dbReference type="Proteomes" id="UP000243333">
    <property type="component" value="Unassembled WGS sequence"/>
</dbReference>
<dbReference type="Pfam" id="PF01814">
    <property type="entry name" value="Hemerythrin"/>
    <property type="match status" value="1"/>
</dbReference>
<dbReference type="STRING" id="1123285.SAMN05660235_02748"/>
<dbReference type="OrthoDB" id="9769774at2"/>
<dbReference type="RefSeq" id="WP_093691799.1">
    <property type="nucleotide sequence ID" value="NZ_FNBU01000029.1"/>
</dbReference>
<dbReference type="InterPro" id="IPR035965">
    <property type="entry name" value="PAS-like_dom_sf"/>
</dbReference>
<gene>
    <name evidence="3" type="ORF">SAMN05660235_02748</name>
</gene>
<dbReference type="InterPro" id="IPR007380">
    <property type="entry name" value="DUF438"/>
</dbReference>
<sequence length="407" mass="46830">MSELINNREYRKQAIREIIMDLHAGRPVEEVKARFDKLVRNLAPGELSLIEQSLINEGLPIEEVQRLCDVHAAVFRDALKRSAEPETAPGHPVHTFKEENRALEKVMDTEIAPLVDELRRTPAEAAGPLALKLAEKLNLLGDVDKHYSRKENLLFPYLEKYEITGPPKVMWGVDDENRQRLKAAKAVAVNFRPDRKDELIAKVEEAVHHLKEMIFKEEKILFPMALETLAEDEWQQILVDSDEIGYCLIEPAQGWKPVRESVQDRETIADSGSRDHIRFSTGMLTPQEIERIFTHLPVDITFVDKNDVVKFFSATQERIFARTRTVIGRRVENCHPPASVHIVEKLVDDFKSGRKDHEDFWLHFAGKYVLIRYYAVRDEKGEYLGTLEVTQDIRPIQAITGEKRIAD</sequence>
<dbReference type="InterPro" id="IPR012312">
    <property type="entry name" value="Hemerythrin-like"/>
</dbReference>
<dbReference type="AlphaFoldDB" id="A0A1G7NWN7"/>
<organism evidence="3 4">
    <name type="scientific">Sporolituus thermophilus DSM 23256</name>
    <dbReference type="NCBI Taxonomy" id="1123285"/>
    <lineage>
        <taxon>Bacteria</taxon>
        <taxon>Bacillati</taxon>
        <taxon>Bacillota</taxon>
        <taxon>Negativicutes</taxon>
        <taxon>Selenomonadales</taxon>
        <taxon>Sporomusaceae</taxon>
        <taxon>Sporolituus</taxon>
    </lineage>
</organism>
<name>A0A1G7NWN7_9FIRM</name>
<feature type="domain" description="Hemerythrin-like" evidence="1">
    <location>
        <begin position="91"/>
        <end position="225"/>
    </location>
</feature>
<dbReference type="Gene3D" id="1.20.120.520">
    <property type="entry name" value="nmb1532 protein domain like"/>
    <property type="match status" value="1"/>
</dbReference>